<keyword evidence="2" id="KW-1185">Reference proteome</keyword>
<name>A0ABV1W7H4_9ACTN</name>
<comment type="caution">
    <text evidence="1">The sequence shown here is derived from an EMBL/GenBank/DDBJ whole genome shotgun (WGS) entry which is preliminary data.</text>
</comment>
<gene>
    <name evidence="1" type="ORF">ABT317_25035</name>
</gene>
<evidence type="ECO:0000313" key="2">
    <source>
        <dbReference type="Proteomes" id="UP001458415"/>
    </source>
</evidence>
<sequence length="73" mass="7666">MTVTAPESGPAPESASRAARILSRPVVLNGLTVPNRIVMAPIAEWSLPCHSARTAVEQPVRRAGVLSPTAVRP</sequence>
<accession>A0ABV1W7H4</accession>
<organism evidence="1 2">
    <name type="scientific">Streptomyces carpinensis</name>
    <dbReference type="NCBI Taxonomy" id="66369"/>
    <lineage>
        <taxon>Bacteria</taxon>
        <taxon>Bacillati</taxon>
        <taxon>Actinomycetota</taxon>
        <taxon>Actinomycetes</taxon>
        <taxon>Kitasatosporales</taxon>
        <taxon>Streptomycetaceae</taxon>
        <taxon>Streptomyces</taxon>
    </lineage>
</organism>
<dbReference type="Proteomes" id="UP001458415">
    <property type="component" value="Unassembled WGS sequence"/>
</dbReference>
<protein>
    <recommendedName>
        <fullName evidence="3">NADH:flavin oxidoreductase/NADH oxidase N-terminal domain-containing protein</fullName>
    </recommendedName>
</protein>
<reference evidence="1 2" key="1">
    <citation type="submission" date="2024-06" db="EMBL/GenBank/DDBJ databases">
        <title>The Natural Products Discovery Center: Release of the First 8490 Sequenced Strains for Exploring Actinobacteria Biosynthetic Diversity.</title>
        <authorList>
            <person name="Kalkreuter E."/>
            <person name="Kautsar S.A."/>
            <person name="Yang D."/>
            <person name="Bader C.D."/>
            <person name="Teijaro C.N."/>
            <person name="Fluegel L."/>
            <person name="Davis C.M."/>
            <person name="Simpson J.R."/>
            <person name="Lauterbach L."/>
            <person name="Steele A.D."/>
            <person name="Gui C."/>
            <person name="Meng S."/>
            <person name="Li G."/>
            <person name="Viehrig K."/>
            <person name="Ye F."/>
            <person name="Su P."/>
            <person name="Kiefer A.F."/>
            <person name="Nichols A."/>
            <person name="Cepeda A.J."/>
            <person name="Yan W."/>
            <person name="Fan B."/>
            <person name="Jiang Y."/>
            <person name="Adhikari A."/>
            <person name="Zheng C.-J."/>
            <person name="Schuster L."/>
            <person name="Cowan T.M."/>
            <person name="Smanski M.J."/>
            <person name="Chevrette M.G."/>
            <person name="De Carvalho L.P.S."/>
            <person name="Shen B."/>
        </authorList>
    </citation>
    <scope>NUCLEOTIDE SEQUENCE [LARGE SCALE GENOMIC DNA]</scope>
    <source>
        <strain evidence="1 2">NPDC000634</strain>
    </source>
</reference>
<proteinExistence type="predicted"/>
<evidence type="ECO:0000313" key="1">
    <source>
        <dbReference type="EMBL" id="MER6980147.1"/>
    </source>
</evidence>
<dbReference type="EMBL" id="JBEPCU010000495">
    <property type="protein sequence ID" value="MER6980147.1"/>
    <property type="molecule type" value="Genomic_DNA"/>
</dbReference>
<dbReference type="SUPFAM" id="SSF51395">
    <property type="entry name" value="FMN-linked oxidoreductases"/>
    <property type="match status" value="1"/>
</dbReference>
<evidence type="ECO:0008006" key="3">
    <source>
        <dbReference type="Google" id="ProtNLM"/>
    </source>
</evidence>
<feature type="non-terminal residue" evidence="1">
    <location>
        <position position="73"/>
    </location>
</feature>